<dbReference type="AlphaFoldDB" id="A0A161QY52"/>
<dbReference type="Proteomes" id="UP000075787">
    <property type="component" value="Unassembled WGS sequence"/>
</dbReference>
<dbReference type="GO" id="GO:0006310">
    <property type="term" value="P:DNA recombination"/>
    <property type="evidence" value="ECO:0007669"/>
    <property type="project" value="UniProtKB-KW"/>
</dbReference>
<organism evidence="2 3">
    <name type="scientific">Tistrella mobilis</name>
    <dbReference type="NCBI Taxonomy" id="171437"/>
    <lineage>
        <taxon>Bacteria</taxon>
        <taxon>Pseudomonadati</taxon>
        <taxon>Pseudomonadota</taxon>
        <taxon>Alphaproteobacteria</taxon>
        <taxon>Geminicoccales</taxon>
        <taxon>Geminicoccaceae</taxon>
        <taxon>Tistrella</taxon>
    </lineage>
</organism>
<keyword evidence="1" id="KW-0233">DNA recombination</keyword>
<dbReference type="GeneID" id="97241112"/>
<proteinExistence type="predicted"/>
<dbReference type="InterPro" id="IPR011010">
    <property type="entry name" value="DNA_brk_join_enz"/>
</dbReference>
<dbReference type="EMBL" id="LPZR01000226">
    <property type="protein sequence ID" value="KYO49502.1"/>
    <property type="molecule type" value="Genomic_DNA"/>
</dbReference>
<dbReference type="GO" id="GO:0003677">
    <property type="term" value="F:DNA binding"/>
    <property type="evidence" value="ECO:0007669"/>
    <property type="project" value="InterPro"/>
</dbReference>
<evidence type="ECO:0008006" key="4">
    <source>
        <dbReference type="Google" id="ProtNLM"/>
    </source>
</evidence>
<comment type="caution">
    <text evidence="2">The sequence shown here is derived from an EMBL/GenBank/DDBJ whole genome shotgun (WGS) entry which is preliminary data.</text>
</comment>
<dbReference type="OrthoDB" id="7431390at2"/>
<dbReference type="Gene3D" id="1.10.443.10">
    <property type="entry name" value="Intergrase catalytic core"/>
    <property type="match status" value="1"/>
</dbReference>
<sequence>MTTTSPLNDERAVSRLRVDDDIVLASMPLRDGTDRAALSRFGDDVWDMAPAMFNMARKAFRTVDFGVIPCAAERLLAKEYIYAWMNERRADGEPRLRPVSGHTALATLRRFLDFVRSRIGKLDLANVDQDLIDAYATHHRARPITPGRVGVCLRPIVQLHRLAPYLTCGGITFTPWRGRPVYRATGQGTRCSENRTARIPEPVIGAMLRWALKYVEHLCDDIFTARAEADALNSRFAARSRARHTRPAVMLASWIDKRREEGRGIPVWERPLSIGGLTGRLSRGGRFDGEVINLKLLTMQCGLHLTTVHKDPALLSMVHDAVDELGFEVGGMDTPISPDPDTGRPWRERFDAISLAREERHLQTAAYIVCCYLTGMRDGEVQSLRSGCLKRNLDRDGRTERLAIEGVTWKDRGARGEQVEWITIEAAVQAIRVAERLSERFRRNAGTERLWLALDDRETNNAETPILIAKKINQFREHLDERYGADDSPVIPRVGEDVWRFNTRQFRRTLAWYIANRPFGVVAGKIQYKHASVAMFNGYAGSSASGFRQEVEQELALGQLDDIIDYFENHRRGHGPGGPAGKRVGVELERVGRELGPLPGQLADRKRLKAMLAHLARTLHVGYLNDCFFDPLTALCLRESEKPSASVPVLSRCAPDRCPNACLVERHLPPWEASIAQAEDLLADKRLSPLQREALRLDNDRKRRLIAPLKERTS</sequence>
<dbReference type="RefSeq" id="WP_015647726.1">
    <property type="nucleotide sequence ID" value="NZ_CP121045.1"/>
</dbReference>
<accession>A0A161QY52</accession>
<dbReference type="GO" id="GO:0015074">
    <property type="term" value="P:DNA integration"/>
    <property type="evidence" value="ECO:0007669"/>
    <property type="project" value="InterPro"/>
</dbReference>
<reference evidence="2 3" key="1">
    <citation type="submission" date="2015-12" db="EMBL/GenBank/DDBJ databases">
        <title>Genome sequence of Tistrella mobilis MCCC 1A02139.</title>
        <authorList>
            <person name="Lu L."/>
            <person name="Lai Q."/>
            <person name="Shao Z."/>
            <person name="Qian P."/>
        </authorList>
    </citation>
    <scope>NUCLEOTIDE SEQUENCE [LARGE SCALE GENOMIC DNA]</scope>
    <source>
        <strain evidence="2 3">MCCC 1A02139</strain>
    </source>
</reference>
<evidence type="ECO:0000313" key="3">
    <source>
        <dbReference type="Proteomes" id="UP000075787"/>
    </source>
</evidence>
<dbReference type="SUPFAM" id="SSF56349">
    <property type="entry name" value="DNA breaking-rejoining enzymes"/>
    <property type="match status" value="1"/>
</dbReference>
<name>A0A161QY52_9PROT</name>
<protein>
    <recommendedName>
        <fullName evidence="4">Integrase</fullName>
    </recommendedName>
</protein>
<evidence type="ECO:0000256" key="1">
    <source>
        <dbReference type="ARBA" id="ARBA00023172"/>
    </source>
</evidence>
<evidence type="ECO:0000313" key="2">
    <source>
        <dbReference type="EMBL" id="KYO49502.1"/>
    </source>
</evidence>
<gene>
    <name evidence="2" type="ORF">AUP44_16825</name>
</gene>
<dbReference type="InterPro" id="IPR013762">
    <property type="entry name" value="Integrase-like_cat_sf"/>
</dbReference>